<accession>A0A1H1N281</accession>
<dbReference type="InterPro" id="IPR029063">
    <property type="entry name" value="SAM-dependent_MTases_sf"/>
</dbReference>
<proteinExistence type="predicted"/>
<protein>
    <submittedName>
        <fullName evidence="1">Nodulation-related protein NoeA</fullName>
    </submittedName>
</protein>
<evidence type="ECO:0000313" key="1">
    <source>
        <dbReference type="EMBL" id="SDR93096.1"/>
    </source>
</evidence>
<sequence length="465" mass="53079">MIIVRDHGSFRDPSGYVAHYGDRIFRVLREDAFSSFEWLKSSGFLAELVAKKWLVPTDVSSEPAIRDISQRVLEHEPIDFISYPYEWPFELLKRAALFHLDLHLLALESSFTLTDASAYNVQFIGTKPIFIDPLSLVSYSEGQLWFGQRQFCEQFLNPLLLTSLLKIPFNAWYRGSLEGISSEDLARALRPKHKLSWRVWSEVLIPVWLQRSARSDPSRIATAKQRKLPMKALQFMLRNLRTWIAGMRDPFTTETTTWSSYEVENSYLPEEERRKQSFVADFIARLRPRMVWDLGCNTGRYSETALRAGAQTAVGFDSDHGALSLAVQRSVRSNLKFLPLLMDACNPSPSQGWNQKERAGLTSRSKPDAILALAIEHHIAIGRNVPLPMLLDWMTGLADCGVVEFVPKSDSTVQRMLSIRQDIFDQYSQAEFECELTKRAAIEKKEVVSSSGRTLYVYAKNPSRA</sequence>
<gene>
    <name evidence="1" type="ORF">SAMN05444158_0453</name>
</gene>
<dbReference type="Gene3D" id="3.40.50.150">
    <property type="entry name" value="Vaccinia Virus protein VP39"/>
    <property type="match status" value="1"/>
</dbReference>
<organism evidence="1 2">
    <name type="scientific">Bradyrhizobium canariense</name>
    <dbReference type="NCBI Taxonomy" id="255045"/>
    <lineage>
        <taxon>Bacteria</taxon>
        <taxon>Pseudomonadati</taxon>
        <taxon>Pseudomonadota</taxon>
        <taxon>Alphaproteobacteria</taxon>
        <taxon>Hyphomicrobiales</taxon>
        <taxon>Nitrobacteraceae</taxon>
        <taxon>Bradyrhizobium</taxon>
    </lineage>
</organism>
<dbReference type="RefSeq" id="WP_244548941.1">
    <property type="nucleotide sequence ID" value="NZ_LT629750.1"/>
</dbReference>
<keyword evidence="2" id="KW-1185">Reference proteome</keyword>
<dbReference type="Proteomes" id="UP000243904">
    <property type="component" value="Chromosome I"/>
</dbReference>
<dbReference type="AlphaFoldDB" id="A0A1H1N281"/>
<reference evidence="2" key="1">
    <citation type="submission" date="2016-10" db="EMBL/GenBank/DDBJ databases">
        <authorList>
            <person name="Varghese N."/>
            <person name="Submissions S."/>
        </authorList>
    </citation>
    <scope>NUCLEOTIDE SEQUENCE [LARGE SCALE GENOMIC DNA]</scope>
    <source>
        <strain evidence="2">GAS369</strain>
    </source>
</reference>
<name>A0A1H1N281_9BRAD</name>
<dbReference type="SUPFAM" id="SSF53335">
    <property type="entry name" value="S-adenosyl-L-methionine-dependent methyltransferases"/>
    <property type="match status" value="1"/>
</dbReference>
<evidence type="ECO:0000313" key="2">
    <source>
        <dbReference type="Proteomes" id="UP000243904"/>
    </source>
</evidence>
<dbReference type="EMBL" id="LT629750">
    <property type="protein sequence ID" value="SDR93096.1"/>
    <property type="molecule type" value="Genomic_DNA"/>
</dbReference>